<name>A0A6A6Y416_9PEZI</name>
<protein>
    <submittedName>
        <fullName evidence="2 4">Uncharacterized protein</fullName>
    </submittedName>
</protein>
<reference evidence="2 4" key="1">
    <citation type="journal article" date="2020" name="Stud. Mycol.">
        <title>101 Dothideomycetes genomes: a test case for predicting lifestyles and emergence of pathogens.</title>
        <authorList>
            <person name="Haridas S."/>
            <person name="Albert R."/>
            <person name="Binder M."/>
            <person name="Bloem J."/>
            <person name="Labutti K."/>
            <person name="Salamov A."/>
            <person name="Andreopoulos B."/>
            <person name="Baker S."/>
            <person name="Barry K."/>
            <person name="Bills G."/>
            <person name="Bluhm B."/>
            <person name="Cannon C."/>
            <person name="Castanera R."/>
            <person name="Culley D."/>
            <person name="Daum C."/>
            <person name="Ezra D."/>
            <person name="Gonzalez J."/>
            <person name="Henrissat B."/>
            <person name="Kuo A."/>
            <person name="Liang C."/>
            <person name="Lipzen A."/>
            <person name="Lutzoni F."/>
            <person name="Magnuson J."/>
            <person name="Mondo S."/>
            <person name="Nolan M."/>
            <person name="Ohm R."/>
            <person name="Pangilinan J."/>
            <person name="Park H.-J."/>
            <person name="Ramirez L."/>
            <person name="Alfaro M."/>
            <person name="Sun H."/>
            <person name="Tritt A."/>
            <person name="Yoshinaga Y."/>
            <person name="Zwiers L.-H."/>
            <person name="Turgeon B."/>
            <person name="Goodwin S."/>
            <person name="Spatafora J."/>
            <person name="Crous P."/>
            <person name="Grigoriev I."/>
        </authorList>
    </citation>
    <scope>NUCLEOTIDE SEQUENCE</scope>
    <source>
        <strain evidence="2 4">CBS 304.34</strain>
    </source>
</reference>
<evidence type="ECO:0000256" key="1">
    <source>
        <dbReference type="SAM" id="Coils"/>
    </source>
</evidence>
<evidence type="ECO:0000313" key="4">
    <source>
        <dbReference type="RefSeq" id="XP_033569491.1"/>
    </source>
</evidence>
<dbReference type="EMBL" id="MU003723">
    <property type="protein sequence ID" value="KAF2802527.1"/>
    <property type="molecule type" value="Genomic_DNA"/>
</dbReference>
<accession>A0A6A6Y416</accession>
<keyword evidence="3" id="KW-1185">Reference proteome</keyword>
<feature type="coiled-coil region" evidence="1">
    <location>
        <begin position="163"/>
        <end position="190"/>
    </location>
</feature>
<dbReference type="OrthoDB" id="10374780at2759"/>
<dbReference type="Proteomes" id="UP000504636">
    <property type="component" value="Unplaced"/>
</dbReference>
<evidence type="ECO:0000313" key="2">
    <source>
        <dbReference type="EMBL" id="KAF2802527.1"/>
    </source>
</evidence>
<reference evidence="4" key="3">
    <citation type="submission" date="2025-04" db="UniProtKB">
        <authorList>
            <consortium name="RefSeq"/>
        </authorList>
    </citation>
    <scope>IDENTIFICATION</scope>
    <source>
        <strain evidence="4">CBS 304.34</strain>
    </source>
</reference>
<gene>
    <name evidence="2 4" type="ORF">BDZ99DRAFT_551394</name>
</gene>
<reference evidence="4" key="2">
    <citation type="submission" date="2020-04" db="EMBL/GenBank/DDBJ databases">
        <authorList>
            <consortium name="NCBI Genome Project"/>
        </authorList>
    </citation>
    <scope>NUCLEOTIDE SEQUENCE</scope>
    <source>
        <strain evidence="4">CBS 304.34</strain>
    </source>
</reference>
<proteinExistence type="predicted"/>
<evidence type="ECO:0000313" key="3">
    <source>
        <dbReference type="Proteomes" id="UP000504636"/>
    </source>
</evidence>
<dbReference type="AlphaFoldDB" id="A0A6A6Y416"/>
<dbReference type="RefSeq" id="XP_033569491.1">
    <property type="nucleotide sequence ID" value="XM_033727023.1"/>
</dbReference>
<dbReference type="GeneID" id="54467916"/>
<organism evidence="2">
    <name type="scientific">Mytilinidion resinicola</name>
    <dbReference type="NCBI Taxonomy" id="574789"/>
    <lineage>
        <taxon>Eukaryota</taxon>
        <taxon>Fungi</taxon>
        <taxon>Dikarya</taxon>
        <taxon>Ascomycota</taxon>
        <taxon>Pezizomycotina</taxon>
        <taxon>Dothideomycetes</taxon>
        <taxon>Pleosporomycetidae</taxon>
        <taxon>Mytilinidiales</taxon>
        <taxon>Mytilinidiaceae</taxon>
        <taxon>Mytilinidion</taxon>
    </lineage>
</organism>
<keyword evidence="1" id="KW-0175">Coiled coil</keyword>
<sequence>MSFPEDPAPGKPFTLEDHIIDILVKIDGHPAMELSATTVSHGCEHCGQIWGGNLGNGYEGGMASLHFGSPPGHVEYPDSQAPKFLGLFVESEVNQGLRMTFEKREHPCKRCGEDLERKAPHSSLGTISIQTKNIGSAMTPTAQSPFRKRDVRKSPPPCEKDCLITMTKDLEEIEIEMNKHKKNVRYYEAKLERLPEGQRGPESAVWFYLSKARDDSKKWLEDNEGVVKGLHDKLIALRHGEFEEY</sequence>